<dbReference type="InterPro" id="IPR010131">
    <property type="entry name" value="MdtP/NodT-like"/>
</dbReference>
<comment type="similarity">
    <text evidence="1 2">Belongs to the outer membrane factor (OMF) (TC 1.B.17) family.</text>
</comment>
<sequence>MPKIIAISVISLFLLGIGGCKTAPQRHAGDVGAAIPDQWRASSESPQPAPGNWVETFDDPGLSALVSSALAENYELKAAAARVKAAVAQARIEGAARWPQLLLVPGYQQAQIRDAGFGSARFSVFEAIFSLSWELDVWGRINDLKTAAIREADATAADFHGARLSLAARVAQGYFELAEARLQAAVAEQSVKDRGVIVDLVRGRFARGLTKALDVRLALTDLATAEAELTQSRNRIQIITRGLEVLLGRYPTGALPETYKLPEPPPSMPAGLPSELLERRPDLVAAFDRLRSADSRLQGTRKLLLPRVALTAAGGMRSTALTDLVDPRALAWNVIIGLAQPVFTGGRIQGEIQLNKAQAEQALNLYKDAALNAFREVEQVLAADEWLREEEKALRKAVEQTEASRKLAVYSYQLGYIEILTLLDSYRSTLIAQSAHLSVKRQLLSNRINLFLALGGGI</sequence>
<protein>
    <submittedName>
        <fullName evidence="3">Efflux transporter, outer membrane factor (OMF) lipoprotein, NodT family</fullName>
    </submittedName>
</protein>
<gene>
    <name evidence="3" type="ORF">SAMN05216386_2809</name>
</gene>
<dbReference type="RefSeq" id="WP_074798476.1">
    <property type="nucleotide sequence ID" value="NZ_FOVJ01000009.1"/>
</dbReference>
<keyword evidence="2" id="KW-0812">Transmembrane</keyword>
<keyword evidence="2" id="KW-0472">Membrane</keyword>
<dbReference type="Pfam" id="PF02321">
    <property type="entry name" value="OEP"/>
    <property type="match status" value="2"/>
</dbReference>
<dbReference type="GO" id="GO:0005886">
    <property type="term" value="C:plasma membrane"/>
    <property type="evidence" value="ECO:0007669"/>
    <property type="project" value="UniProtKB-SubCell"/>
</dbReference>
<dbReference type="Proteomes" id="UP000183107">
    <property type="component" value="Unassembled WGS sequence"/>
</dbReference>
<dbReference type="Gene3D" id="1.20.1600.10">
    <property type="entry name" value="Outer membrane efflux proteins (OEP)"/>
    <property type="match status" value="1"/>
</dbReference>
<dbReference type="Gene3D" id="2.20.200.10">
    <property type="entry name" value="Outer membrane efflux proteins (OEP)"/>
    <property type="match status" value="1"/>
</dbReference>
<evidence type="ECO:0000256" key="1">
    <source>
        <dbReference type="ARBA" id="ARBA00007613"/>
    </source>
</evidence>
<dbReference type="PANTHER" id="PTHR30203">
    <property type="entry name" value="OUTER MEMBRANE CATION EFFLUX PROTEIN"/>
    <property type="match status" value="1"/>
</dbReference>
<proteinExistence type="inferred from homology"/>
<keyword evidence="2 3" id="KW-0449">Lipoprotein</keyword>
<evidence type="ECO:0000313" key="3">
    <source>
        <dbReference type="EMBL" id="SFO16319.1"/>
    </source>
</evidence>
<dbReference type="GO" id="GO:0015562">
    <property type="term" value="F:efflux transmembrane transporter activity"/>
    <property type="evidence" value="ECO:0007669"/>
    <property type="project" value="InterPro"/>
</dbReference>
<dbReference type="AlphaFoldDB" id="A0A1I5EY44"/>
<comment type="subcellular location">
    <subcellularLocation>
        <location evidence="2">Cell membrane</location>
        <topology evidence="2">Lipid-anchor</topology>
    </subcellularLocation>
</comment>
<dbReference type="NCBIfam" id="TIGR01845">
    <property type="entry name" value="outer_NodT"/>
    <property type="match status" value="1"/>
</dbReference>
<dbReference type="OrthoDB" id="9770517at2"/>
<keyword evidence="4" id="KW-1185">Reference proteome</keyword>
<dbReference type="PROSITE" id="PS51257">
    <property type="entry name" value="PROKAR_LIPOPROTEIN"/>
    <property type="match status" value="1"/>
</dbReference>
<keyword evidence="2" id="KW-0564">Palmitate</keyword>
<name>A0A1I5EY44_9PROT</name>
<accession>A0A1I5EY44</accession>
<dbReference type="SUPFAM" id="SSF56954">
    <property type="entry name" value="Outer membrane efflux proteins (OEP)"/>
    <property type="match status" value="1"/>
</dbReference>
<evidence type="ECO:0000313" key="4">
    <source>
        <dbReference type="Proteomes" id="UP000183107"/>
    </source>
</evidence>
<dbReference type="InterPro" id="IPR003423">
    <property type="entry name" value="OMP_efflux"/>
</dbReference>
<dbReference type="EMBL" id="FOVJ01000009">
    <property type="protein sequence ID" value="SFO16319.1"/>
    <property type="molecule type" value="Genomic_DNA"/>
</dbReference>
<keyword evidence="2" id="KW-1134">Transmembrane beta strand</keyword>
<organism evidence="3 4">
    <name type="scientific">Nitrosospira briensis</name>
    <dbReference type="NCBI Taxonomy" id="35799"/>
    <lineage>
        <taxon>Bacteria</taxon>
        <taxon>Pseudomonadati</taxon>
        <taxon>Pseudomonadota</taxon>
        <taxon>Betaproteobacteria</taxon>
        <taxon>Nitrosomonadales</taxon>
        <taxon>Nitrosomonadaceae</taxon>
        <taxon>Nitrosospira</taxon>
    </lineage>
</organism>
<evidence type="ECO:0000256" key="2">
    <source>
        <dbReference type="RuleBase" id="RU362097"/>
    </source>
</evidence>
<reference evidence="4" key="1">
    <citation type="submission" date="2016-10" db="EMBL/GenBank/DDBJ databases">
        <authorList>
            <person name="Varghese N."/>
        </authorList>
    </citation>
    <scope>NUCLEOTIDE SEQUENCE [LARGE SCALE GENOMIC DNA]</scope>
    <source>
        <strain evidence="4">Nsp8</strain>
    </source>
</reference>